<accession>A0A2G8LIH8</accession>
<dbReference type="Proteomes" id="UP000230750">
    <property type="component" value="Unassembled WGS sequence"/>
</dbReference>
<evidence type="ECO:0000313" key="2">
    <source>
        <dbReference type="Proteomes" id="UP000230750"/>
    </source>
</evidence>
<comment type="caution">
    <text evidence="1">The sequence shown here is derived from an EMBL/GenBank/DDBJ whole genome shotgun (WGS) entry which is preliminary data.</text>
</comment>
<dbReference type="STRING" id="307972.A0A2G8LIH8"/>
<dbReference type="Pfam" id="PF18758">
    <property type="entry name" value="KDZ"/>
    <property type="match status" value="1"/>
</dbReference>
<dbReference type="EMBL" id="MRZV01000067">
    <property type="protein sequence ID" value="PIK60035.1"/>
    <property type="molecule type" value="Genomic_DNA"/>
</dbReference>
<dbReference type="PANTHER" id="PTHR33096">
    <property type="entry name" value="CXC2 DOMAIN-CONTAINING PROTEIN"/>
    <property type="match status" value="1"/>
</dbReference>
<protein>
    <submittedName>
        <fullName evidence="1">Uncharacterized protein</fullName>
    </submittedName>
</protein>
<keyword evidence="2" id="KW-1185">Reference proteome</keyword>
<proteinExistence type="predicted"/>
<dbReference type="AlphaFoldDB" id="A0A2G8LIH8"/>
<sequence length="462" mass="53312">MISYLYRTLTDETFEEFRHFYFLISHLQGEGLDIDDGTSCPACPKKEQLRHKFTATEAFYKVLPYDKEVHSFVDSYQSDEVNKEDTMDCSNFQAANTIRSKNKSANLSSKGVFGCACRHGIPRLFLSMRHGERHFPLCVIAEGKDITKQSESELSRICQEFSVTMNTINSWREEAKTILAKKQKTSKKINLSWKESYVKNLDLYHALCLDLALCEDQDQIMLTNSHIRQVHEALAKTEERNGISVRWSQESPEYSDVSRDMQNRSMKAMQEQMRSQAVEYCYLKEISRKYSGYCTEMAKQLKRSAGSLKSSIRGFNNKFASQQSVTFAQVADPSSDFYHLISSDVLSYNQEIPLVVRRKAIDALNLCDRGHERKKIVRTEMKNTLHFYQREQSIIQAEISKLDQGSRSLANMGLKYLLHDKKSYYEQLEENATLQFEQLAVAGYLNIEANELLLSDDDTLED</sequence>
<name>A0A2G8LIH8_STIJA</name>
<gene>
    <name evidence="1" type="ORF">BSL78_03033</name>
</gene>
<reference evidence="1 2" key="1">
    <citation type="journal article" date="2017" name="PLoS Biol.">
        <title>The sea cucumber genome provides insights into morphological evolution and visceral regeneration.</title>
        <authorList>
            <person name="Zhang X."/>
            <person name="Sun L."/>
            <person name="Yuan J."/>
            <person name="Sun Y."/>
            <person name="Gao Y."/>
            <person name="Zhang L."/>
            <person name="Li S."/>
            <person name="Dai H."/>
            <person name="Hamel J.F."/>
            <person name="Liu C."/>
            <person name="Yu Y."/>
            <person name="Liu S."/>
            <person name="Lin W."/>
            <person name="Guo K."/>
            <person name="Jin S."/>
            <person name="Xu P."/>
            <person name="Storey K.B."/>
            <person name="Huan P."/>
            <person name="Zhang T."/>
            <person name="Zhou Y."/>
            <person name="Zhang J."/>
            <person name="Lin C."/>
            <person name="Li X."/>
            <person name="Xing L."/>
            <person name="Huo D."/>
            <person name="Sun M."/>
            <person name="Wang L."/>
            <person name="Mercier A."/>
            <person name="Li F."/>
            <person name="Yang H."/>
            <person name="Xiang J."/>
        </authorList>
    </citation>
    <scope>NUCLEOTIDE SEQUENCE [LARGE SCALE GENOMIC DNA]</scope>
    <source>
        <strain evidence="1">Shaxun</strain>
        <tissue evidence="1">Muscle</tissue>
    </source>
</reference>
<organism evidence="1 2">
    <name type="scientific">Stichopus japonicus</name>
    <name type="common">Sea cucumber</name>
    <dbReference type="NCBI Taxonomy" id="307972"/>
    <lineage>
        <taxon>Eukaryota</taxon>
        <taxon>Metazoa</taxon>
        <taxon>Echinodermata</taxon>
        <taxon>Eleutherozoa</taxon>
        <taxon>Echinozoa</taxon>
        <taxon>Holothuroidea</taxon>
        <taxon>Aspidochirotacea</taxon>
        <taxon>Aspidochirotida</taxon>
        <taxon>Stichopodidae</taxon>
        <taxon>Apostichopus</taxon>
    </lineage>
</organism>
<evidence type="ECO:0000313" key="1">
    <source>
        <dbReference type="EMBL" id="PIK60035.1"/>
    </source>
</evidence>
<dbReference type="InterPro" id="IPR040521">
    <property type="entry name" value="KDZ"/>
</dbReference>
<dbReference type="PANTHER" id="PTHR33096:SF1">
    <property type="entry name" value="CXC1-LIKE CYSTEINE CLUSTER ASSOCIATED WITH KDZ TRANSPOSASES DOMAIN-CONTAINING PROTEIN"/>
    <property type="match status" value="1"/>
</dbReference>